<proteinExistence type="predicted"/>
<sequence>MFIPVEDSPARSLDRAMREDLAASLERLGARAGAVLPLAPDAAAIARDIRSRRVAPGVFGRYYDLVTALQTEDWTAAARLWREIAQEAARPADFAVLPFDAEALGDDAGRYQRMFTIGLAAAPQFARPDDDALTHLRESLSAALALLDAVHADWAAEIRALIGQVIAVVRPAADAVSMSGGSSMMLWGAVLIDVGARPDRIRVLSVLAHEATHQLLFGLARSEPLVMNPVRERFCTPLRPTPRPMNAIFHSTYVSGRIHALFEILRPRARLSDAEAALVAEISDLQRRRFAQGSELILEQARSSALGRRLIEEARDVIAGGEQSRGGMTEAGRNKVCRTET</sequence>
<protein>
    <submittedName>
        <fullName evidence="1">HEXXH motif domain-containing protein</fullName>
    </submittedName>
</protein>
<dbReference type="AlphaFoldDB" id="A0A2D2D1D3"/>
<organism evidence="1 2">
    <name type="scientific">Methylosinus trichosporium (strain ATCC 35070 / NCIMB 11131 / UNIQEM 75 / OB3b)</name>
    <dbReference type="NCBI Taxonomy" id="595536"/>
    <lineage>
        <taxon>Bacteria</taxon>
        <taxon>Pseudomonadati</taxon>
        <taxon>Pseudomonadota</taxon>
        <taxon>Alphaproteobacteria</taxon>
        <taxon>Hyphomicrobiales</taxon>
        <taxon>Methylocystaceae</taxon>
        <taxon>Methylosinus</taxon>
    </lineage>
</organism>
<dbReference type="RefSeq" id="WP_003613589.1">
    <property type="nucleotide sequence ID" value="NZ_ADVE02000001.1"/>
</dbReference>
<evidence type="ECO:0000313" key="1">
    <source>
        <dbReference type="EMBL" id="ATQ68818.1"/>
    </source>
</evidence>
<name>A0A2D2D1D3_METT3</name>
<dbReference type="KEGG" id="mtw:CQW49_13700"/>
<dbReference type="STRING" id="595536.GCA_000178815_02427"/>
<gene>
    <name evidence="1" type="ORF">CQW49_13700</name>
</gene>
<dbReference type="NCBIfam" id="TIGR04267">
    <property type="entry name" value="mod_HExxH"/>
    <property type="match status" value="1"/>
</dbReference>
<evidence type="ECO:0000313" key="2">
    <source>
        <dbReference type="Proteomes" id="UP000230709"/>
    </source>
</evidence>
<dbReference type="EMBL" id="CP023737">
    <property type="protein sequence ID" value="ATQ68818.1"/>
    <property type="molecule type" value="Genomic_DNA"/>
</dbReference>
<accession>A0A2D2D1D3</accession>
<dbReference type="Proteomes" id="UP000230709">
    <property type="component" value="Chromosome"/>
</dbReference>
<keyword evidence="2" id="KW-1185">Reference proteome</keyword>
<reference evidence="2" key="1">
    <citation type="submission" date="2017-10" db="EMBL/GenBank/DDBJ databases">
        <title>Completed PacBio SMRT sequence of Methylosinus trichosporium OB3b reveals presence of a third large plasmid.</title>
        <authorList>
            <person name="Charles T.C."/>
            <person name="Lynch M.D.J."/>
            <person name="Heil J.R."/>
            <person name="Cheng J."/>
        </authorList>
    </citation>
    <scope>NUCLEOTIDE SEQUENCE [LARGE SCALE GENOMIC DNA]</scope>
    <source>
        <strain evidence="2">OB3b</strain>
    </source>
</reference>
<dbReference type="InterPro" id="IPR026337">
    <property type="entry name" value="AKG_HExxH"/>
</dbReference>